<dbReference type="InterPro" id="IPR002213">
    <property type="entry name" value="UDP_glucos_trans"/>
</dbReference>
<dbReference type="CDD" id="cd03784">
    <property type="entry name" value="GT1_Gtf-like"/>
    <property type="match status" value="1"/>
</dbReference>
<dbReference type="GO" id="GO:0008194">
    <property type="term" value="F:UDP-glycosyltransferase activity"/>
    <property type="evidence" value="ECO:0007669"/>
    <property type="project" value="InterPro"/>
</dbReference>
<comment type="similarity">
    <text evidence="1 3">Belongs to the UDP-glycosyltransferase family.</text>
</comment>
<keyword evidence="2 3" id="KW-0808">Transferase</keyword>
<evidence type="ECO:0000256" key="2">
    <source>
        <dbReference type="ARBA" id="ARBA00022679"/>
    </source>
</evidence>
<keyword evidence="3" id="KW-0328">Glycosyltransferase</keyword>
<sequence length="169" mass="18432">MRDNLREQLPEGFEKEIAREGRGLLVEWSPQEMVLAHPAISCFVSHCGWNSTLELIAAGVPVVAYPQWGDQIPDAKFLCDVYGVGVRLPSPPSRADVERCLALATDGPQADAMRRRAEEWRNVALASVAPGGSSNRNIERFVDEIRKWVANGGASAHAEALDCGIPVRA</sequence>
<accession>A0A835P7I8</accession>
<dbReference type="Pfam" id="PF00201">
    <property type="entry name" value="UDPGT"/>
    <property type="match status" value="1"/>
</dbReference>
<organism evidence="4 5">
    <name type="scientific">Vanilla planifolia</name>
    <name type="common">Vanilla</name>
    <dbReference type="NCBI Taxonomy" id="51239"/>
    <lineage>
        <taxon>Eukaryota</taxon>
        <taxon>Viridiplantae</taxon>
        <taxon>Streptophyta</taxon>
        <taxon>Embryophyta</taxon>
        <taxon>Tracheophyta</taxon>
        <taxon>Spermatophyta</taxon>
        <taxon>Magnoliopsida</taxon>
        <taxon>Liliopsida</taxon>
        <taxon>Asparagales</taxon>
        <taxon>Orchidaceae</taxon>
        <taxon>Vanilloideae</taxon>
        <taxon>Vanilleae</taxon>
        <taxon>Vanilla</taxon>
    </lineage>
</organism>
<protein>
    <recommendedName>
        <fullName evidence="6">UDP-glycosyltransferases domain-containing protein</fullName>
    </recommendedName>
</protein>
<evidence type="ECO:0000313" key="4">
    <source>
        <dbReference type="EMBL" id="KAG0448326.1"/>
    </source>
</evidence>
<dbReference type="PANTHER" id="PTHR48045">
    <property type="entry name" value="UDP-GLYCOSYLTRANSFERASE 72B1"/>
    <property type="match status" value="1"/>
</dbReference>
<evidence type="ECO:0000256" key="1">
    <source>
        <dbReference type="ARBA" id="ARBA00009995"/>
    </source>
</evidence>
<dbReference type="EMBL" id="JADCNL010000336">
    <property type="protein sequence ID" value="KAG0448326.1"/>
    <property type="molecule type" value="Genomic_DNA"/>
</dbReference>
<dbReference type="PANTHER" id="PTHR48045:SF34">
    <property type="entry name" value="ISOFLAVONE 7-O-GLUCOSYLTRANSFERASE 1-LIKE"/>
    <property type="match status" value="1"/>
</dbReference>
<evidence type="ECO:0000256" key="3">
    <source>
        <dbReference type="RuleBase" id="RU003718"/>
    </source>
</evidence>
<name>A0A835P7I8_VANPL</name>
<dbReference type="InterPro" id="IPR035595">
    <property type="entry name" value="UDP_glycos_trans_CS"/>
</dbReference>
<keyword evidence="5" id="KW-1185">Reference proteome</keyword>
<gene>
    <name evidence="4" type="ORF">HPP92_027903</name>
</gene>
<reference evidence="4 5" key="1">
    <citation type="journal article" date="2020" name="Nat. Food">
        <title>A phased Vanilla planifolia genome enables genetic improvement of flavour and production.</title>
        <authorList>
            <person name="Hasing T."/>
            <person name="Tang H."/>
            <person name="Brym M."/>
            <person name="Khazi F."/>
            <person name="Huang T."/>
            <person name="Chambers A.H."/>
        </authorList>
    </citation>
    <scope>NUCLEOTIDE SEQUENCE [LARGE SCALE GENOMIC DNA]</scope>
    <source>
        <tissue evidence="4">Leaf</tissue>
    </source>
</reference>
<dbReference type="Proteomes" id="UP000636800">
    <property type="component" value="Unassembled WGS sequence"/>
</dbReference>
<comment type="caution">
    <text evidence="4">The sequence shown here is derived from an EMBL/GenBank/DDBJ whole genome shotgun (WGS) entry which is preliminary data.</text>
</comment>
<dbReference type="AlphaFoldDB" id="A0A835P7I8"/>
<dbReference type="PROSITE" id="PS00375">
    <property type="entry name" value="UDPGT"/>
    <property type="match status" value="1"/>
</dbReference>
<proteinExistence type="inferred from homology"/>
<evidence type="ECO:0008006" key="6">
    <source>
        <dbReference type="Google" id="ProtNLM"/>
    </source>
</evidence>
<dbReference type="SUPFAM" id="SSF53756">
    <property type="entry name" value="UDP-Glycosyltransferase/glycogen phosphorylase"/>
    <property type="match status" value="1"/>
</dbReference>
<dbReference type="Gene3D" id="3.40.50.2000">
    <property type="entry name" value="Glycogen Phosphorylase B"/>
    <property type="match status" value="2"/>
</dbReference>
<evidence type="ECO:0000313" key="5">
    <source>
        <dbReference type="Proteomes" id="UP000636800"/>
    </source>
</evidence>